<evidence type="ECO:0000259" key="14">
    <source>
        <dbReference type="PROSITE" id="PS50109"/>
    </source>
</evidence>
<dbReference type="SMART" id="SM00388">
    <property type="entry name" value="HisKA"/>
    <property type="match status" value="1"/>
</dbReference>
<evidence type="ECO:0000256" key="11">
    <source>
        <dbReference type="ARBA" id="ARBA00039567"/>
    </source>
</evidence>
<keyword evidence="4 15" id="KW-0808">Transferase</keyword>
<keyword evidence="7" id="KW-0067">ATP-binding</keyword>
<evidence type="ECO:0000256" key="3">
    <source>
        <dbReference type="ARBA" id="ARBA00022553"/>
    </source>
</evidence>
<dbReference type="PANTHER" id="PTHR43065:SF16">
    <property type="entry name" value="SENSORY HISTIDINE KINASE_PHOSPHATASE NTRB"/>
    <property type="match status" value="1"/>
</dbReference>
<dbReference type="Proteomes" id="UP000198290">
    <property type="component" value="Chromosome"/>
</dbReference>
<protein>
    <recommendedName>
        <fullName evidence="11">Sensory histidine kinase/phosphatase NtrB</fullName>
        <ecNumber evidence="2">2.7.13.3</ecNumber>
    </recommendedName>
    <alternativeName>
        <fullName evidence="12">Nitrogen regulation protein NR(II)</fullName>
    </alternativeName>
    <alternativeName>
        <fullName evidence="13">Nitrogen regulator II</fullName>
    </alternativeName>
</protein>
<comment type="function">
    <text evidence="10">Member of the two-component regulatory system NtrB/NtrC, which controls expression of the nitrogen-regulated (ntr) genes in response to nitrogen limitation. Under conditions of nitrogen limitation, NtrB autophosphorylates and transfers the phosphoryl group to NtrC. In the presence of nitrogen, acts as a phosphatase that dephosphorylates and inactivates NtrC.</text>
</comment>
<reference evidence="15 16" key="2">
    <citation type="journal article" date="2017" name="Genome Announc.">
        <title>Draft genome sequence of Aquitalea magnusonii strain H3, a plant growth-promoting bacterium of duckweed Lemna minor.</title>
        <authorList>
            <person name="Ishizawa H."/>
            <person name="Kuroda M."/>
            <person name="Ike M."/>
        </authorList>
    </citation>
    <scope>NUCLEOTIDE SEQUENCE [LARGE SCALE GENOMIC DNA]</scope>
    <source>
        <strain evidence="15 16">H3</strain>
    </source>
</reference>
<dbReference type="PROSITE" id="PS50109">
    <property type="entry name" value="HIS_KIN"/>
    <property type="match status" value="1"/>
</dbReference>
<dbReference type="KEGG" id="amah:DLM_3083"/>
<dbReference type="SUPFAM" id="SSF47384">
    <property type="entry name" value="Homodimeric domain of signal transducing histidine kinase"/>
    <property type="match status" value="1"/>
</dbReference>
<keyword evidence="5" id="KW-0547">Nucleotide-binding</keyword>
<accession>A0A3G9GKD7</accession>
<dbReference type="OrthoDB" id="9789238at2"/>
<dbReference type="RefSeq" id="WP_089085591.1">
    <property type="nucleotide sequence ID" value="NZ_AP018823.1"/>
</dbReference>
<dbReference type="PANTHER" id="PTHR43065">
    <property type="entry name" value="SENSOR HISTIDINE KINASE"/>
    <property type="match status" value="1"/>
</dbReference>
<dbReference type="EC" id="2.7.13.3" evidence="2"/>
<dbReference type="InterPro" id="IPR000014">
    <property type="entry name" value="PAS"/>
</dbReference>
<dbReference type="Pfam" id="PF02518">
    <property type="entry name" value="HATPase_c"/>
    <property type="match status" value="1"/>
</dbReference>
<dbReference type="Pfam" id="PF00512">
    <property type="entry name" value="HisKA"/>
    <property type="match status" value="1"/>
</dbReference>
<reference evidence="16" key="1">
    <citation type="journal article" date="2017" name="Biotechnol. Biofuels">
        <title>Evaluation of environmental bacterial communities as a factor affecting the growth of duckweed Lemna minor.</title>
        <authorList>
            <person name="Ishizawa H."/>
            <person name="Kuroda M."/>
            <person name="Morikawa M."/>
            <person name="Ike M."/>
        </authorList>
    </citation>
    <scope>NUCLEOTIDE SEQUENCE [LARGE SCALE GENOMIC DNA]</scope>
    <source>
        <strain evidence="16">H3</strain>
    </source>
</reference>
<dbReference type="InterPro" id="IPR004358">
    <property type="entry name" value="Sig_transdc_His_kin-like_C"/>
</dbReference>
<evidence type="ECO:0000256" key="8">
    <source>
        <dbReference type="ARBA" id="ARBA00023012"/>
    </source>
</evidence>
<dbReference type="CDD" id="cd00130">
    <property type="entry name" value="PAS"/>
    <property type="match status" value="1"/>
</dbReference>
<evidence type="ECO:0000256" key="7">
    <source>
        <dbReference type="ARBA" id="ARBA00022840"/>
    </source>
</evidence>
<dbReference type="Gene3D" id="3.30.565.10">
    <property type="entry name" value="Histidine kinase-like ATPase, C-terminal domain"/>
    <property type="match status" value="1"/>
</dbReference>
<dbReference type="STRING" id="332411.VI06_14990"/>
<dbReference type="CDD" id="cd00082">
    <property type="entry name" value="HisKA"/>
    <property type="match status" value="1"/>
</dbReference>
<dbReference type="Gene3D" id="1.10.287.130">
    <property type="match status" value="1"/>
</dbReference>
<evidence type="ECO:0000256" key="13">
    <source>
        <dbReference type="ARBA" id="ARBA00043094"/>
    </source>
</evidence>
<evidence type="ECO:0000256" key="12">
    <source>
        <dbReference type="ARBA" id="ARBA00042313"/>
    </source>
</evidence>
<dbReference type="GO" id="GO:0005524">
    <property type="term" value="F:ATP binding"/>
    <property type="evidence" value="ECO:0007669"/>
    <property type="project" value="UniProtKB-KW"/>
</dbReference>
<reference evidence="16" key="3">
    <citation type="journal article" date="2017" name="Plant Physiol. Biochem.">
        <title>Differential oxidative and antioxidative response of duckweed Lemna minor toward plant growth promoting/inhibiting bacteria.</title>
        <authorList>
            <person name="Ishizawa H."/>
            <person name="Kuroda M."/>
            <person name="Morikawa M."/>
            <person name="Ike M."/>
        </authorList>
    </citation>
    <scope>NUCLEOTIDE SEQUENCE [LARGE SCALE GENOMIC DNA]</scope>
    <source>
        <strain evidence="16">H3</strain>
    </source>
</reference>
<dbReference type="InterPro" id="IPR003594">
    <property type="entry name" value="HATPase_dom"/>
</dbReference>
<dbReference type="InterPro" id="IPR005467">
    <property type="entry name" value="His_kinase_dom"/>
</dbReference>
<evidence type="ECO:0000256" key="6">
    <source>
        <dbReference type="ARBA" id="ARBA00022777"/>
    </source>
</evidence>
<dbReference type="NCBIfam" id="NF008293">
    <property type="entry name" value="PRK11073.1"/>
    <property type="match status" value="1"/>
</dbReference>
<dbReference type="SUPFAM" id="SSF55785">
    <property type="entry name" value="PYP-like sensor domain (PAS domain)"/>
    <property type="match status" value="1"/>
</dbReference>
<dbReference type="Gene3D" id="3.30.450.20">
    <property type="entry name" value="PAS domain"/>
    <property type="match status" value="1"/>
</dbReference>
<dbReference type="InterPro" id="IPR036890">
    <property type="entry name" value="HATPase_C_sf"/>
</dbReference>
<keyword evidence="16" id="KW-1185">Reference proteome</keyword>
<dbReference type="PRINTS" id="PR00344">
    <property type="entry name" value="BCTRLSENSOR"/>
</dbReference>
<dbReference type="EMBL" id="AP018823">
    <property type="protein sequence ID" value="BBF86681.1"/>
    <property type="molecule type" value="Genomic_DNA"/>
</dbReference>
<dbReference type="InterPro" id="IPR003661">
    <property type="entry name" value="HisK_dim/P_dom"/>
</dbReference>
<evidence type="ECO:0000256" key="10">
    <source>
        <dbReference type="ARBA" id="ARBA00037696"/>
    </source>
</evidence>
<dbReference type="AlphaFoldDB" id="A0A3G9GKD7"/>
<comment type="catalytic activity">
    <reaction evidence="1">
        <text>ATP + protein L-histidine = ADP + protein N-phospho-L-histidine.</text>
        <dbReference type="EC" id="2.7.13.3"/>
    </reaction>
</comment>
<evidence type="ECO:0000313" key="16">
    <source>
        <dbReference type="Proteomes" id="UP000198290"/>
    </source>
</evidence>
<evidence type="ECO:0000313" key="15">
    <source>
        <dbReference type="EMBL" id="BBF86681.1"/>
    </source>
</evidence>
<keyword evidence="9" id="KW-0535">Nitrogen fixation</keyword>
<dbReference type="InterPro" id="IPR013656">
    <property type="entry name" value="PAS_4"/>
</dbReference>
<feature type="domain" description="Histidine kinase" evidence="14">
    <location>
        <begin position="136"/>
        <end position="349"/>
    </location>
</feature>
<keyword evidence="3" id="KW-0597">Phosphoprotein</keyword>
<gene>
    <name evidence="15" type="ORF">DLM_3083</name>
</gene>
<dbReference type="InterPro" id="IPR036097">
    <property type="entry name" value="HisK_dim/P_sf"/>
</dbReference>
<dbReference type="InterPro" id="IPR035965">
    <property type="entry name" value="PAS-like_dom_sf"/>
</dbReference>
<evidence type="ECO:0000256" key="4">
    <source>
        <dbReference type="ARBA" id="ARBA00022679"/>
    </source>
</evidence>
<sequence length="351" mass="39371">MNSPSFAGLELLDTPVLIAHADGSLEFANPACENLLAIGRRELLRHTLFELLQDSPALRQALTTALQHNSSYIEHDLELRTPHGEQPLHIALSVTPIDAEGRLALVELRPLDQQLKIANEERLLLQQQANRELIRNLAHEIKNPLGGIRGAAQLLEHELSDRPELKEYTEVIQEEALRLQSLVDRLLAPHRRHVRSEINIHEVLERVRSIALAEYPQGLTIRRDYDTSLPQMVADKEQLIQVVLNIVKNAIQAMKAKGEVILRTRVARQVTLARKRHGLALKLQIVDNGPGIPEEIRDHIFYPLVTGRAEGTGLGLTLAQAYVHQHGGSIEFESRPGQTCFTVMLPFSNTD</sequence>
<dbReference type="Pfam" id="PF08448">
    <property type="entry name" value="PAS_4"/>
    <property type="match status" value="1"/>
</dbReference>
<proteinExistence type="predicted"/>
<evidence type="ECO:0000256" key="2">
    <source>
        <dbReference type="ARBA" id="ARBA00012438"/>
    </source>
</evidence>
<dbReference type="SUPFAM" id="SSF55874">
    <property type="entry name" value="ATPase domain of HSP90 chaperone/DNA topoisomerase II/histidine kinase"/>
    <property type="match status" value="1"/>
</dbReference>
<evidence type="ECO:0000256" key="1">
    <source>
        <dbReference type="ARBA" id="ARBA00000085"/>
    </source>
</evidence>
<name>A0A3G9GKD7_9NEIS</name>
<keyword evidence="6" id="KW-0418">Kinase</keyword>
<dbReference type="GO" id="GO:0000155">
    <property type="term" value="F:phosphorelay sensor kinase activity"/>
    <property type="evidence" value="ECO:0007669"/>
    <property type="project" value="InterPro"/>
</dbReference>
<keyword evidence="8" id="KW-0902">Two-component regulatory system</keyword>
<evidence type="ECO:0000256" key="9">
    <source>
        <dbReference type="ARBA" id="ARBA00023231"/>
    </source>
</evidence>
<organism evidence="15 16">
    <name type="scientific">Aquitalea magnusonii</name>
    <dbReference type="NCBI Taxonomy" id="332411"/>
    <lineage>
        <taxon>Bacteria</taxon>
        <taxon>Pseudomonadati</taxon>
        <taxon>Pseudomonadota</taxon>
        <taxon>Betaproteobacteria</taxon>
        <taxon>Neisseriales</taxon>
        <taxon>Chromobacteriaceae</taxon>
        <taxon>Aquitalea</taxon>
    </lineage>
</organism>
<evidence type="ECO:0000256" key="5">
    <source>
        <dbReference type="ARBA" id="ARBA00022741"/>
    </source>
</evidence>
<dbReference type="SMART" id="SM00387">
    <property type="entry name" value="HATPase_c"/>
    <property type="match status" value="1"/>
</dbReference>